<reference evidence="3" key="2">
    <citation type="submission" date="2015-03" db="EMBL/GenBank/DDBJ databases">
        <authorList>
            <consortium name="Pathogen Informatics"/>
            <person name="Murphy D."/>
        </authorList>
    </citation>
    <scope>NUCLEOTIDE SEQUENCE</scope>
    <source>
        <strain evidence="3">N09902308</strain>
    </source>
</reference>
<dbReference type="Proteomes" id="UP000044938">
    <property type="component" value="Unassembled WGS sequence"/>
</dbReference>
<evidence type="ECO:0000256" key="1">
    <source>
        <dbReference type="SAM" id="MobiDB-lite"/>
    </source>
</evidence>
<proteinExistence type="predicted"/>
<evidence type="ECO:0000313" key="3">
    <source>
        <dbReference type="EMBL" id="COX15235.1"/>
    </source>
</evidence>
<organism evidence="4 5">
    <name type="scientific">Mycobacterium tuberculosis</name>
    <dbReference type="NCBI Taxonomy" id="1773"/>
    <lineage>
        <taxon>Bacteria</taxon>
        <taxon>Bacillati</taxon>
        <taxon>Actinomycetota</taxon>
        <taxon>Actinomycetes</taxon>
        <taxon>Mycobacteriales</taxon>
        <taxon>Mycobacteriaceae</taxon>
        <taxon>Mycobacterium</taxon>
        <taxon>Mycobacterium tuberculosis complex</taxon>
    </lineage>
</organism>
<reference evidence="5 6" key="1">
    <citation type="submission" date="2015-03" db="EMBL/GenBank/DDBJ databases">
        <authorList>
            <consortium name="Pathogen Informatics"/>
        </authorList>
    </citation>
    <scope>NUCLEOTIDE SEQUENCE [LARGE SCALE GENOMIC DNA]</scope>
    <source>
        <strain evidence="5">K00500041</strain>
        <strain evidence="2 7">M09401471</strain>
        <strain evidence="6">N09902308</strain>
    </source>
</reference>
<name>A0A0U0R0I9_MYCTX</name>
<evidence type="ECO:0000313" key="6">
    <source>
        <dbReference type="Proteomes" id="UP000039021"/>
    </source>
</evidence>
<dbReference type="EMBL" id="CSAE01000990">
    <property type="protein sequence ID" value="COX17608.1"/>
    <property type="molecule type" value="Genomic_DNA"/>
</dbReference>
<protein>
    <submittedName>
        <fullName evidence="4">Uncharacterized protein</fullName>
    </submittedName>
</protein>
<evidence type="ECO:0000313" key="2">
    <source>
        <dbReference type="EMBL" id="COW84907.1"/>
    </source>
</evidence>
<reference evidence="4" key="3">
    <citation type="submission" date="2015-03" db="EMBL/GenBank/DDBJ databases">
        <authorList>
            <person name="Murphy D."/>
        </authorList>
    </citation>
    <scope>NUCLEOTIDE SEQUENCE [LARGE SCALE GENOMIC DNA]</scope>
    <source>
        <strain evidence="4">K00500041</strain>
    </source>
</reference>
<evidence type="ECO:0000313" key="7">
    <source>
        <dbReference type="Proteomes" id="UP000044938"/>
    </source>
</evidence>
<dbReference type="AlphaFoldDB" id="A0A0U0R0I9"/>
<dbReference type="EMBL" id="CSBK01000247">
    <property type="protein sequence ID" value="COX15235.1"/>
    <property type="molecule type" value="Genomic_DNA"/>
</dbReference>
<sequence length="88" mass="9487">MVLCPTGKTPPGGNAWAPRGSISSTFLPRMVSVRMARRLSVPMVLVPMENLTTMWSPSILSPSTVPTPKPAMRTLSPLCSPPESVNWP</sequence>
<evidence type="ECO:0000313" key="4">
    <source>
        <dbReference type="EMBL" id="COX17608.1"/>
    </source>
</evidence>
<dbReference type="Proteomes" id="UP000038802">
    <property type="component" value="Unassembled WGS sequence"/>
</dbReference>
<accession>A0A0U0R0I9</accession>
<dbReference type="Proteomes" id="UP000039021">
    <property type="component" value="Unassembled WGS sequence"/>
</dbReference>
<feature type="region of interest" description="Disordered" evidence="1">
    <location>
        <begin position="60"/>
        <end position="88"/>
    </location>
</feature>
<gene>
    <name evidence="4" type="ORF">ERS007703_04872</name>
    <name evidence="2" type="ORF">ERS007720_03404</name>
    <name evidence="3" type="ORF">ERS007739_00773</name>
</gene>
<evidence type="ECO:0000313" key="5">
    <source>
        <dbReference type="Proteomes" id="UP000038802"/>
    </source>
</evidence>
<dbReference type="EMBL" id="CSAJ01000541">
    <property type="protein sequence ID" value="COW84907.1"/>
    <property type="molecule type" value="Genomic_DNA"/>
</dbReference>